<organism evidence="1 2">
    <name type="scientific">Hymenobacter defluvii</name>
    <dbReference type="NCBI Taxonomy" id="2054411"/>
    <lineage>
        <taxon>Bacteria</taxon>
        <taxon>Pseudomonadati</taxon>
        <taxon>Bacteroidota</taxon>
        <taxon>Cytophagia</taxon>
        <taxon>Cytophagales</taxon>
        <taxon>Hymenobacteraceae</taxon>
        <taxon>Hymenobacter</taxon>
    </lineage>
</organism>
<dbReference type="EMBL" id="JAGETX010000004">
    <property type="protein sequence ID" value="MBO3270783.1"/>
    <property type="molecule type" value="Genomic_DNA"/>
</dbReference>
<dbReference type="Proteomes" id="UP000670527">
    <property type="component" value="Unassembled WGS sequence"/>
</dbReference>
<comment type="caution">
    <text evidence="1">The sequence shown here is derived from an EMBL/GenBank/DDBJ whole genome shotgun (WGS) entry which is preliminary data.</text>
</comment>
<name>A0ABS3TAW5_9BACT</name>
<protein>
    <submittedName>
        <fullName evidence="1">Uncharacterized protein</fullName>
    </submittedName>
</protein>
<keyword evidence="2" id="KW-1185">Reference proteome</keyword>
<evidence type="ECO:0000313" key="1">
    <source>
        <dbReference type="EMBL" id="MBO3270783.1"/>
    </source>
</evidence>
<evidence type="ECO:0000313" key="2">
    <source>
        <dbReference type="Proteomes" id="UP000670527"/>
    </source>
</evidence>
<dbReference type="RefSeq" id="WP_208307300.1">
    <property type="nucleotide sequence ID" value="NZ_JAGETX010000004.1"/>
</dbReference>
<proteinExistence type="predicted"/>
<sequence>MHLNTDPQAPAKRPCLRDLATLTATLLPPALVMLAPLPELERRCREIDTTHPQYREETPLVLAYEHRRRGQLSGQLRVAHRQEDVA</sequence>
<gene>
    <name evidence="1" type="ORF">J4D97_08995</name>
</gene>
<accession>A0ABS3TAW5</accession>
<reference evidence="1 2" key="1">
    <citation type="submission" date="2021-03" db="EMBL/GenBank/DDBJ databases">
        <authorList>
            <person name="Kim M.K."/>
        </authorList>
    </citation>
    <scope>NUCLEOTIDE SEQUENCE [LARGE SCALE GENOMIC DNA]</scope>
    <source>
        <strain evidence="1 2">BT507</strain>
    </source>
</reference>